<name>A0A0K8P8V6_PISS1</name>
<accession>A0A0K8P8V6</accession>
<dbReference type="STRING" id="1547922.ISF6_5173"/>
<protein>
    <submittedName>
        <fullName evidence="1">Uncharacterized protein</fullName>
    </submittedName>
</protein>
<comment type="caution">
    <text evidence="1">The sequence shown here is derived from an EMBL/GenBank/DDBJ whole genome shotgun (WGS) entry which is preliminary data.</text>
</comment>
<evidence type="ECO:0000313" key="2">
    <source>
        <dbReference type="Proteomes" id="UP000037660"/>
    </source>
</evidence>
<dbReference type="RefSeq" id="WP_054022478.1">
    <property type="nucleotide sequence ID" value="NZ_BBYR01000082.1"/>
</dbReference>
<sequence length="117" mass="13355">MLQLQPEQLALFSRLARERFLDDEVQRLRQLRPAEAARAKDAALRAFVERALERAGAYDIVGISDVQRFIELTLRLGPAFEDETRWQPVCVLLEETAVSARIRLDRVDALLARQGVP</sequence>
<organism evidence="1 2">
    <name type="scientific">Piscinibacter sakaiensis</name>
    <name type="common">Ideonella sakaiensis</name>
    <dbReference type="NCBI Taxonomy" id="1547922"/>
    <lineage>
        <taxon>Bacteria</taxon>
        <taxon>Pseudomonadati</taxon>
        <taxon>Pseudomonadota</taxon>
        <taxon>Betaproteobacteria</taxon>
        <taxon>Burkholderiales</taxon>
        <taxon>Sphaerotilaceae</taxon>
        <taxon>Piscinibacter</taxon>
    </lineage>
</organism>
<dbReference type="Proteomes" id="UP000037660">
    <property type="component" value="Unassembled WGS sequence"/>
</dbReference>
<dbReference type="EMBL" id="BBYR01000082">
    <property type="protein sequence ID" value="GAP38620.1"/>
    <property type="molecule type" value="Genomic_DNA"/>
</dbReference>
<gene>
    <name evidence="1" type="ORF">ISF6_5173</name>
</gene>
<dbReference type="OrthoDB" id="9787373at2"/>
<reference evidence="1 2" key="2">
    <citation type="journal article" date="2016" name="Science">
        <title>A bacterium that degrades and assimilates poly(ethylene terephthalate).</title>
        <authorList>
            <person name="Yoshida S."/>
            <person name="Hiraga K."/>
            <person name="Takehana T."/>
            <person name="Taniguchi I."/>
            <person name="Yamaji H."/>
            <person name="Maeda Y."/>
            <person name="Toyohara K."/>
            <person name="Miyamoto K."/>
            <person name="Kimura Y."/>
            <person name="Oda K."/>
        </authorList>
    </citation>
    <scope>NUCLEOTIDE SEQUENCE [LARGE SCALE GENOMIC DNA]</scope>
    <source>
        <strain evidence="2">NBRC 110686 / TISTR 2288 / 201-F6</strain>
    </source>
</reference>
<keyword evidence="2" id="KW-1185">Reference proteome</keyword>
<dbReference type="AlphaFoldDB" id="A0A0K8P8V6"/>
<evidence type="ECO:0000313" key="1">
    <source>
        <dbReference type="EMBL" id="GAP38620.1"/>
    </source>
</evidence>
<reference evidence="2" key="1">
    <citation type="submission" date="2015-07" db="EMBL/GenBank/DDBJ databases">
        <title>Discovery of a poly(ethylene terephthalate assimilation.</title>
        <authorList>
            <person name="Yoshida S."/>
            <person name="Hiraga K."/>
            <person name="Takehana T."/>
            <person name="Taniguchi I."/>
            <person name="Yamaji H."/>
            <person name="Maeda Y."/>
            <person name="Toyohara K."/>
            <person name="Miyamoto K."/>
            <person name="Kimura Y."/>
            <person name="Oda K."/>
        </authorList>
    </citation>
    <scope>NUCLEOTIDE SEQUENCE [LARGE SCALE GENOMIC DNA]</scope>
    <source>
        <strain evidence="2">NBRC 110686 / TISTR 2288 / 201-F6</strain>
    </source>
</reference>
<proteinExistence type="predicted"/>